<comment type="similarity">
    <text evidence="1">Belongs to the methyltransferase superfamily. L-isoaspartyl/D-aspartyl protein methyltransferase family.</text>
</comment>
<keyword evidence="4" id="KW-0489">Methyltransferase</keyword>
<dbReference type="InterPro" id="IPR000682">
    <property type="entry name" value="PCMT"/>
</dbReference>
<dbReference type="GO" id="GO:0004719">
    <property type="term" value="F:protein-L-isoaspartate (D-aspartate) O-methyltransferase activity"/>
    <property type="evidence" value="ECO:0007669"/>
    <property type="project" value="InterPro"/>
</dbReference>
<keyword evidence="4" id="KW-0808">Transferase</keyword>
<dbReference type="GO" id="GO:0005737">
    <property type="term" value="C:cytoplasm"/>
    <property type="evidence" value="ECO:0007669"/>
    <property type="project" value="TreeGrafter"/>
</dbReference>
<evidence type="ECO:0000313" key="4">
    <source>
        <dbReference type="EMBL" id="MBB3065530.1"/>
    </source>
</evidence>
<dbReference type="InterPro" id="IPR029063">
    <property type="entry name" value="SAM-dependent_MTases_sf"/>
</dbReference>
<evidence type="ECO:0000256" key="3">
    <source>
        <dbReference type="ARBA" id="ARBA00030757"/>
    </source>
</evidence>
<comment type="caution">
    <text evidence="4">The sequence shown here is derived from an EMBL/GenBank/DDBJ whole genome shotgun (WGS) entry which is preliminary data.</text>
</comment>
<keyword evidence="5" id="KW-1185">Reference proteome</keyword>
<dbReference type="GO" id="GO:0032259">
    <property type="term" value="P:methylation"/>
    <property type="evidence" value="ECO:0007669"/>
    <property type="project" value="UniProtKB-KW"/>
</dbReference>
<evidence type="ECO:0000256" key="1">
    <source>
        <dbReference type="ARBA" id="ARBA00005369"/>
    </source>
</evidence>
<dbReference type="RefSeq" id="WP_221205814.1">
    <property type="nucleotide sequence ID" value="NZ_JACHXA010000004.1"/>
</dbReference>
<dbReference type="Pfam" id="PF01135">
    <property type="entry name" value="PCMT"/>
    <property type="match status" value="1"/>
</dbReference>
<reference evidence="4 5" key="1">
    <citation type="submission" date="2020-08" db="EMBL/GenBank/DDBJ databases">
        <title>Genomic Encyclopedia of Type Strains, Phase III (KMG-III): the genomes of soil and plant-associated and newly described type strains.</title>
        <authorList>
            <person name="Whitman W."/>
        </authorList>
    </citation>
    <scope>NUCLEOTIDE SEQUENCE [LARGE SCALE GENOMIC DNA]</scope>
    <source>
        <strain evidence="4 5">CECT 8803</strain>
    </source>
</reference>
<dbReference type="PANTHER" id="PTHR11579">
    <property type="entry name" value="PROTEIN-L-ISOASPARTATE O-METHYLTRANSFERASE"/>
    <property type="match status" value="1"/>
</dbReference>
<dbReference type="CDD" id="cd02440">
    <property type="entry name" value="AdoMet_MTases"/>
    <property type="match status" value="1"/>
</dbReference>
<dbReference type="Gene3D" id="3.40.50.150">
    <property type="entry name" value="Vaccinia Virus protein VP39"/>
    <property type="match status" value="1"/>
</dbReference>
<proteinExistence type="inferred from homology"/>
<dbReference type="AlphaFoldDB" id="A0A839SV17"/>
<sequence length="219" mass="23599">MIDFEAARHNMVESQIRTNKVRDLRIVDAMDSLPRELFAPENRRGVAYIDEDLPIGNGRYMIEPMVLARLVQAAEIKPGDLVLDLACASGYCAALLTILGATVVAVEPDADLIAMGTEALNEAGIENVVMLKGDPKVGYEKQAPYNVILLPGAVAEVPAALFDQLADGGRLVTVVRTDQNSVGAATLYRRSGKAISSRVLFDASTPLLPGFERQPGFVF</sequence>
<dbReference type="Proteomes" id="UP000581135">
    <property type="component" value="Unassembled WGS sequence"/>
</dbReference>
<gene>
    <name evidence="4" type="ORF">FHR98_001817</name>
</gene>
<name>A0A839SV17_9PROT</name>
<dbReference type="PANTHER" id="PTHR11579:SF18">
    <property type="entry name" value="PROTEIN-L-ISOASPARTATE O-METHYLTRANSFERASE"/>
    <property type="match status" value="1"/>
</dbReference>
<organism evidence="4 5">
    <name type="scientific">Limibacillus halophilus</name>
    <dbReference type="NCBI Taxonomy" id="1579333"/>
    <lineage>
        <taxon>Bacteria</taxon>
        <taxon>Pseudomonadati</taxon>
        <taxon>Pseudomonadota</taxon>
        <taxon>Alphaproteobacteria</taxon>
        <taxon>Rhodospirillales</taxon>
        <taxon>Rhodovibrionaceae</taxon>
        <taxon>Limibacillus</taxon>
    </lineage>
</organism>
<accession>A0A839SV17</accession>
<evidence type="ECO:0000256" key="2">
    <source>
        <dbReference type="ARBA" id="ARBA00013346"/>
    </source>
</evidence>
<dbReference type="SUPFAM" id="SSF53335">
    <property type="entry name" value="S-adenosyl-L-methionine-dependent methyltransferases"/>
    <property type="match status" value="1"/>
</dbReference>
<protein>
    <recommendedName>
        <fullName evidence="2">Protein-L-isoaspartate O-methyltransferase</fullName>
    </recommendedName>
    <alternativeName>
        <fullName evidence="3">Protein L-isoaspartyl methyltransferase</fullName>
    </alternativeName>
</protein>
<dbReference type="EMBL" id="JACHXA010000004">
    <property type="protein sequence ID" value="MBB3065530.1"/>
    <property type="molecule type" value="Genomic_DNA"/>
</dbReference>
<evidence type="ECO:0000313" key="5">
    <source>
        <dbReference type="Proteomes" id="UP000581135"/>
    </source>
</evidence>